<name>A0ABT7F0S4_9RHOB</name>
<dbReference type="InterPro" id="IPR023631">
    <property type="entry name" value="Amidase_dom"/>
</dbReference>
<gene>
    <name evidence="2" type="ORF">QO033_10965</name>
</gene>
<sequence>MEDRTITEADIEAAERLMGVMFTARERSQMIGNLDGQIASAIDRRRVDLPNSVPMALRFDPRLPGFAMPTASGVTGSVPQTPLPEADEDIAFATLPELGAWIASGALSSRRLTEIYLARIAALNPQLFCFATVMADSALAEADAMDALTAQGISRGPLHGIPYGVKDLFDTRDVVTGWGAEPYQDRVPQSDARIVTLLRAAGAVLLGKTTVGALAYNDIWYGGRTRNPWNTEEGSSGSSAGSASATAAGLCGFSIGTETLGSITSPSQRCGTTGLRPTFGRVSRAGGMALCWSLDKVGPICRGVEDTALVLDAINGADIADRSSIQAPFAYRAGKEITGLKLGYLPEAFGEGATAVDHAALAAARDLGIEVVEVSLPDLPYGALMNTLYAEAAAAFEHLTLSDLDDTLTWQDDGAWPNTFRKARLLSAVDHVQLDRLRYLVMQALDGLFQQVDALIGPFMTGPMLVASNFTGHPCLHLRAGFEDLGTRGAASLGAGKLTTGEADASGETHRVPQGISIWGRLFEEGTILNIGEALERRLGVAAERPSLS</sequence>
<proteinExistence type="predicted"/>
<protein>
    <submittedName>
        <fullName evidence="2">Amidase</fullName>
    </submittedName>
</protein>
<dbReference type="InterPro" id="IPR000120">
    <property type="entry name" value="Amidase"/>
</dbReference>
<organism evidence="2 3">
    <name type="scientific">Pseudodonghicola flavimaris</name>
    <dbReference type="NCBI Taxonomy" id="3050036"/>
    <lineage>
        <taxon>Bacteria</taxon>
        <taxon>Pseudomonadati</taxon>
        <taxon>Pseudomonadota</taxon>
        <taxon>Alphaproteobacteria</taxon>
        <taxon>Rhodobacterales</taxon>
        <taxon>Paracoccaceae</taxon>
        <taxon>Pseudodonghicola</taxon>
    </lineage>
</organism>
<dbReference type="Gene3D" id="3.90.1300.10">
    <property type="entry name" value="Amidase signature (AS) domain"/>
    <property type="match status" value="1"/>
</dbReference>
<dbReference type="PANTHER" id="PTHR11895:SF73">
    <property type="entry name" value="AMIDASE FAMILY PROTEIN"/>
    <property type="match status" value="1"/>
</dbReference>
<reference evidence="2 3" key="1">
    <citation type="submission" date="2023-05" db="EMBL/GenBank/DDBJ databases">
        <title>Pseudodonghicola sp. nov.</title>
        <authorList>
            <person name="Huang J."/>
        </authorList>
    </citation>
    <scope>NUCLEOTIDE SEQUENCE [LARGE SCALE GENOMIC DNA]</scope>
    <source>
        <strain evidence="2 3">IC7</strain>
    </source>
</reference>
<keyword evidence="3" id="KW-1185">Reference proteome</keyword>
<evidence type="ECO:0000259" key="1">
    <source>
        <dbReference type="Pfam" id="PF01425"/>
    </source>
</evidence>
<dbReference type="InterPro" id="IPR036928">
    <property type="entry name" value="AS_sf"/>
</dbReference>
<dbReference type="Proteomes" id="UP001243757">
    <property type="component" value="Unassembled WGS sequence"/>
</dbReference>
<accession>A0ABT7F0S4</accession>
<dbReference type="SUPFAM" id="SSF75304">
    <property type="entry name" value="Amidase signature (AS) enzymes"/>
    <property type="match status" value="1"/>
</dbReference>
<dbReference type="PANTHER" id="PTHR11895">
    <property type="entry name" value="TRANSAMIDASE"/>
    <property type="match status" value="1"/>
</dbReference>
<comment type="caution">
    <text evidence="2">The sequence shown here is derived from an EMBL/GenBank/DDBJ whole genome shotgun (WGS) entry which is preliminary data.</text>
</comment>
<dbReference type="RefSeq" id="WP_284481014.1">
    <property type="nucleotide sequence ID" value="NZ_JASNJD010000007.1"/>
</dbReference>
<dbReference type="EMBL" id="JASNJD010000007">
    <property type="protein sequence ID" value="MDK3018198.1"/>
    <property type="molecule type" value="Genomic_DNA"/>
</dbReference>
<evidence type="ECO:0000313" key="3">
    <source>
        <dbReference type="Proteomes" id="UP001243757"/>
    </source>
</evidence>
<evidence type="ECO:0000313" key="2">
    <source>
        <dbReference type="EMBL" id="MDK3018198.1"/>
    </source>
</evidence>
<feature type="domain" description="Amidase" evidence="1">
    <location>
        <begin position="112"/>
        <end position="465"/>
    </location>
</feature>
<dbReference type="Pfam" id="PF01425">
    <property type="entry name" value="Amidase"/>
    <property type="match status" value="1"/>
</dbReference>